<evidence type="ECO:0000313" key="2">
    <source>
        <dbReference type="EMBL" id="EGG19752.1"/>
    </source>
</evidence>
<keyword evidence="3" id="KW-1185">Reference proteome</keyword>
<dbReference type="GeneID" id="14872086"/>
<dbReference type="PANTHER" id="PTHR16148">
    <property type="entry name" value="NF-KAPPA-B-REPRESSING FACTOR-RELATED"/>
    <property type="match status" value="1"/>
</dbReference>
<proteinExistence type="predicted"/>
<organism evidence="2 3">
    <name type="scientific">Cavenderia fasciculata</name>
    <name type="common">Slime mold</name>
    <name type="synonym">Dictyostelium fasciculatum</name>
    <dbReference type="NCBI Taxonomy" id="261658"/>
    <lineage>
        <taxon>Eukaryota</taxon>
        <taxon>Amoebozoa</taxon>
        <taxon>Evosea</taxon>
        <taxon>Eumycetozoa</taxon>
        <taxon>Dictyostelia</taxon>
        <taxon>Acytosteliales</taxon>
        <taxon>Cavenderiaceae</taxon>
        <taxon>Cavenderia</taxon>
    </lineage>
</organism>
<dbReference type="AlphaFoldDB" id="F4PWU9"/>
<protein>
    <submittedName>
        <fullName evidence="2">Uncharacterized protein</fullName>
    </submittedName>
</protein>
<accession>F4PWU9</accession>
<gene>
    <name evidence="2" type="ORF">DFA_06852</name>
</gene>
<dbReference type="KEGG" id="dfa:DFA_06852"/>
<sequence length="838" mass="96004">MDSNNNNSNNSNNNNNNNNNNDNTKELIQRVFKNVYLLRLILKQTRNYHCVTWLGVQVPKYDPSFLAVLRWPQVPSDESNSYSPLRRRYKHLLHDLEWVLKNRYYSLFRDIMTAHGKEATVPTRVIELTRECVQDGRVVRMLLETLPNEFTTYFSTSDGCAADHMTPHQRSKSGANPYVMPAPSSLRFVAQYLMSIVENGCFESWTAVVSFVNKGLAKRVIRPPPPPQVSALSAVFSYFVSGTGADSESVSSNDADTHKHSILHLLLHQNTQLPPSMLKSRNMIVDMIIKLCITSNKKEILANIFETVGVDRVCAFIKLMADQPGYSQVSEYLLGDTIDNSETLAYVASVLPFKYFNILFKDPQVIIFRSKDIGVIAKYLTSPINTYNNDISILQLLCDSIKSKLSHPNTSTMSSPPSFQLLSTIINHFKQHIQINLKDIVDTINSFTPPPTLSSPITTKKNNNHKNNINNNNLPINENNNILYCAELFFLLSKHDQKTRETLERDYFSQPEWKKDKSLVAIYQCLIKQLDNNDSEHFQQRCQYLLNRVGFGFICLFGSLALVKTSFSLLQKDQSGFGKHRVHLLSSNVKVLEFCFDIILKSIAGGVGQQFVVYEIAESTLAVSKAFERDEWDVIKYLTIKVLPVIDELKVFNITLELHASASRRSEIQVVQAIKPYCLHFPNYSVDPQLLSSTIVEPTNIEEPTTTEYRETYQDEDMDPRVEEKLNSRYKFQITQTDVYIDRPIQMLHIGYVKRLIQTYQDYIVIQDPQTWKTVGMHGSVAWVEEILLKYTKIEKMATCYDLLREGAKQNHDYGGEILQYIDNLSLKILPTKMLPKK</sequence>
<dbReference type="PANTHER" id="PTHR16148:SF14">
    <property type="entry name" value="MYND-TYPE DOMAIN-CONTAINING PROTEIN"/>
    <property type="match status" value="1"/>
</dbReference>
<feature type="region of interest" description="Disordered" evidence="1">
    <location>
        <begin position="1"/>
        <end position="23"/>
    </location>
</feature>
<reference evidence="3" key="1">
    <citation type="journal article" date="2011" name="Genome Res.">
        <title>Phylogeny-wide analysis of social amoeba genomes highlights ancient origins for complex intercellular communication.</title>
        <authorList>
            <person name="Heidel A.J."/>
            <person name="Lawal H.M."/>
            <person name="Felder M."/>
            <person name="Schilde C."/>
            <person name="Helps N.R."/>
            <person name="Tunggal B."/>
            <person name="Rivero F."/>
            <person name="John U."/>
            <person name="Schleicher M."/>
            <person name="Eichinger L."/>
            <person name="Platzer M."/>
            <person name="Noegel A.A."/>
            <person name="Schaap P."/>
            <person name="Gloeckner G."/>
        </authorList>
    </citation>
    <scope>NUCLEOTIDE SEQUENCE [LARGE SCALE GENOMIC DNA]</scope>
    <source>
        <strain evidence="3">SH3</strain>
    </source>
</reference>
<dbReference type="Proteomes" id="UP000007797">
    <property type="component" value="Unassembled WGS sequence"/>
</dbReference>
<dbReference type="EMBL" id="GL883013">
    <property type="protein sequence ID" value="EGG19752.1"/>
    <property type="molecule type" value="Genomic_DNA"/>
</dbReference>
<evidence type="ECO:0000313" key="3">
    <source>
        <dbReference type="Proteomes" id="UP000007797"/>
    </source>
</evidence>
<dbReference type="RefSeq" id="XP_004358098.1">
    <property type="nucleotide sequence ID" value="XM_004358041.1"/>
</dbReference>
<evidence type="ECO:0000256" key="1">
    <source>
        <dbReference type="SAM" id="MobiDB-lite"/>
    </source>
</evidence>
<name>F4PWU9_CACFS</name>
<feature type="compositionally biased region" description="Low complexity" evidence="1">
    <location>
        <begin position="1"/>
        <end position="22"/>
    </location>
</feature>